<feature type="compositionally biased region" description="Basic and acidic residues" evidence="1">
    <location>
        <begin position="45"/>
        <end position="55"/>
    </location>
</feature>
<proteinExistence type="predicted"/>
<dbReference type="GO" id="GO:0005634">
    <property type="term" value="C:nucleus"/>
    <property type="evidence" value="ECO:0007669"/>
    <property type="project" value="TreeGrafter"/>
</dbReference>
<feature type="compositionally biased region" description="Basic residues" evidence="1">
    <location>
        <begin position="122"/>
        <end position="132"/>
    </location>
</feature>
<keyword evidence="4" id="KW-1185">Reference proteome</keyword>
<feature type="compositionally biased region" description="Basic and acidic residues" evidence="1">
    <location>
        <begin position="247"/>
        <end position="259"/>
    </location>
</feature>
<feature type="region of interest" description="Disordered" evidence="1">
    <location>
        <begin position="528"/>
        <end position="580"/>
    </location>
</feature>
<evidence type="ECO:0000313" key="3">
    <source>
        <dbReference type="EMBL" id="KAH7113785.1"/>
    </source>
</evidence>
<feature type="compositionally biased region" description="Polar residues" evidence="1">
    <location>
        <begin position="561"/>
        <end position="570"/>
    </location>
</feature>
<feature type="compositionally biased region" description="Acidic residues" evidence="1">
    <location>
        <begin position="328"/>
        <end position="366"/>
    </location>
</feature>
<dbReference type="InterPro" id="IPR025451">
    <property type="entry name" value="DUF4211"/>
</dbReference>
<feature type="compositionally biased region" description="Basic and acidic residues" evidence="1">
    <location>
        <begin position="88"/>
        <end position="121"/>
    </location>
</feature>
<comment type="caution">
    <text evidence="3">The sequence shown here is derived from an EMBL/GenBank/DDBJ whole genome shotgun (WGS) entry which is preliminary data.</text>
</comment>
<evidence type="ECO:0000256" key="1">
    <source>
        <dbReference type="SAM" id="MobiDB-lite"/>
    </source>
</evidence>
<dbReference type="PANTHER" id="PTHR14689:SF0">
    <property type="entry name" value="COILED-COIL DOMAIN-CONTAINING PROTEIN 82"/>
    <property type="match status" value="1"/>
</dbReference>
<evidence type="ECO:0000313" key="4">
    <source>
        <dbReference type="Proteomes" id="UP000700596"/>
    </source>
</evidence>
<dbReference type="Proteomes" id="UP000700596">
    <property type="component" value="Unassembled WGS sequence"/>
</dbReference>
<dbReference type="OrthoDB" id="21499at2759"/>
<organism evidence="3 4">
    <name type="scientific">Dendryphion nanum</name>
    <dbReference type="NCBI Taxonomy" id="256645"/>
    <lineage>
        <taxon>Eukaryota</taxon>
        <taxon>Fungi</taxon>
        <taxon>Dikarya</taxon>
        <taxon>Ascomycota</taxon>
        <taxon>Pezizomycotina</taxon>
        <taxon>Dothideomycetes</taxon>
        <taxon>Pleosporomycetidae</taxon>
        <taxon>Pleosporales</taxon>
        <taxon>Torulaceae</taxon>
        <taxon>Dendryphion</taxon>
    </lineage>
</organism>
<feature type="compositionally biased region" description="Low complexity" evidence="1">
    <location>
        <begin position="538"/>
        <end position="553"/>
    </location>
</feature>
<evidence type="ECO:0000259" key="2">
    <source>
        <dbReference type="Pfam" id="PF13926"/>
    </source>
</evidence>
<feature type="compositionally biased region" description="Polar residues" evidence="1">
    <location>
        <begin position="304"/>
        <end position="316"/>
    </location>
</feature>
<feature type="compositionally biased region" description="Acidic residues" evidence="1">
    <location>
        <begin position="230"/>
        <end position="246"/>
    </location>
</feature>
<feature type="non-terminal residue" evidence="3">
    <location>
        <position position="686"/>
    </location>
</feature>
<protein>
    <recommendedName>
        <fullName evidence="2">DUF4211 domain-containing protein</fullName>
    </recommendedName>
</protein>
<gene>
    <name evidence="3" type="ORF">B0J11DRAFT_471975</name>
</gene>
<dbReference type="Pfam" id="PF13926">
    <property type="entry name" value="DUF4211"/>
    <property type="match status" value="1"/>
</dbReference>
<feature type="compositionally biased region" description="Basic and acidic residues" evidence="1">
    <location>
        <begin position="286"/>
        <end position="298"/>
    </location>
</feature>
<feature type="region of interest" description="Disordered" evidence="1">
    <location>
        <begin position="1"/>
        <end position="376"/>
    </location>
</feature>
<accession>A0A9P9D6S4</accession>
<dbReference type="AlphaFoldDB" id="A0A9P9D6S4"/>
<dbReference type="EMBL" id="JAGMWT010000018">
    <property type="protein sequence ID" value="KAH7113785.1"/>
    <property type="molecule type" value="Genomic_DNA"/>
</dbReference>
<sequence>MPPKRTRQTRLDFTPAKKRKLDKVDGGSDTALPTPKKSFQSTNDTPKKQELDRSMRIGLPVTQTRHGMFGSSDNEALAEFASSSDSPEPERRTTRSKGKDKEKEKKSRDKENKEKTKENDKKKRRKSTKQTKVKIEDSESEVIAAPKRTRAKNKKLPQTEQHSSDEDSVLGRKTPQPEVLSESDVEDEIPITTPRRLTRRKRVDTPESSEDDIAPPSARSRRTRRLVSSEEGEDEDGGDEDEEEDGGEGKNKERSRQEVDDLAADLQFLQSSPPPDKGRLRSTQPKPKDKRQELLELLRRKRAGTSSGGEPSSSATPARRRPVVLPDSDSDLEIIKEEENEDDNLDIDDDMEDASVESDEIEEISDDEKPTSRRRRTNALDMFQEDGEDVDFIDDDPDAEIGEPDDISAALPIQLSRWRTAKPQELFPIAVEWMVMKKINPAFDSRNDLYRLAFSKLDGEVSGLAESKYSSSVWTSDFSRALKARPDITISEIGHFAAAMGETGCEACNRKTHHASFSITFSGKPYHPDTLEPIPQTSSQESNESSSSSSSSDSDSDLNFYANSTISDSAPTADRDQNGSELVPEDRVFAVGSTCKANAQMAHLLRHWRWHLNDWVVDYLRHQGHLADKKVVKREKKSTARREKEARKIVKRMEEQGEVGRLHKLYKGQVNYAGEFDNQYRGGRGR</sequence>
<name>A0A9P9D6S4_9PLEO</name>
<reference evidence="3" key="1">
    <citation type="journal article" date="2021" name="Nat. Commun.">
        <title>Genetic determinants of endophytism in the Arabidopsis root mycobiome.</title>
        <authorList>
            <person name="Mesny F."/>
            <person name="Miyauchi S."/>
            <person name="Thiergart T."/>
            <person name="Pickel B."/>
            <person name="Atanasova L."/>
            <person name="Karlsson M."/>
            <person name="Huettel B."/>
            <person name="Barry K.W."/>
            <person name="Haridas S."/>
            <person name="Chen C."/>
            <person name="Bauer D."/>
            <person name="Andreopoulos W."/>
            <person name="Pangilinan J."/>
            <person name="LaButti K."/>
            <person name="Riley R."/>
            <person name="Lipzen A."/>
            <person name="Clum A."/>
            <person name="Drula E."/>
            <person name="Henrissat B."/>
            <person name="Kohler A."/>
            <person name="Grigoriev I.V."/>
            <person name="Martin F.M."/>
            <person name="Hacquard S."/>
        </authorList>
    </citation>
    <scope>NUCLEOTIDE SEQUENCE</scope>
    <source>
        <strain evidence="3">MPI-CAGE-CH-0243</strain>
    </source>
</reference>
<dbReference type="PANTHER" id="PTHR14689">
    <property type="entry name" value="PHORBOL-ESTER_DAG-TYPE DOMAIN-CONTAINING PROTEIN"/>
    <property type="match status" value="1"/>
</dbReference>
<feature type="domain" description="DUF4211" evidence="2">
    <location>
        <begin position="391"/>
        <end position="531"/>
    </location>
</feature>